<evidence type="ECO:0000313" key="1">
    <source>
        <dbReference type="EMBL" id="EWC48251.1"/>
    </source>
</evidence>
<dbReference type="EMBL" id="KI966401">
    <property type="protein sequence ID" value="EWC48251.1"/>
    <property type="molecule type" value="Genomic_DNA"/>
</dbReference>
<dbReference type="Gene3D" id="3.10.450.50">
    <property type="match status" value="1"/>
</dbReference>
<gene>
    <name evidence="1" type="ORF">DRE_02355</name>
</gene>
<dbReference type="Proteomes" id="UP000024837">
    <property type="component" value="Unassembled WGS sequence"/>
</dbReference>
<evidence type="ECO:0008006" key="3">
    <source>
        <dbReference type="Google" id="ProtNLM"/>
    </source>
</evidence>
<dbReference type="OrthoDB" id="2830113at2759"/>
<dbReference type="SUPFAM" id="SSF54427">
    <property type="entry name" value="NTF2-like"/>
    <property type="match status" value="1"/>
</dbReference>
<dbReference type="InterPro" id="IPR009959">
    <property type="entry name" value="Cyclase_SnoaL-like"/>
</dbReference>
<name>W7HVN4_9PEZI</name>
<dbReference type="GO" id="GO:0030638">
    <property type="term" value="P:polyketide metabolic process"/>
    <property type="evidence" value="ECO:0007669"/>
    <property type="project" value="InterPro"/>
</dbReference>
<proteinExistence type="predicted"/>
<reference evidence="1 2" key="1">
    <citation type="submission" date="2013-05" db="EMBL/GenBank/DDBJ databases">
        <title>Drechslerella stenobrocha genome reveals carnivorous origination and mechanical trapping mechanism of predatory fungi.</title>
        <authorList>
            <person name="Liu X."/>
            <person name="Zhang W."/>
            <person name="Liu K."/>
        </authorList>
    </citation>
    <scope>NUCLEOTIDE SEQUENCE [LARGE SCALE GENOMIC DNA]</scope>
    <source>
        <strain evidence="1 2">248</strain>
    </source>
</reference>
<protein>
    <recommendedName>
        <fullName evidence="3">Ester cyclase</fullName>
    </recommendedName>
</protein>
<dbReference type="InterPro" id="IPR032710">
    <property type="entry name" value="NTF2-like_dom_sf"/>
</dbReference>
<keyword evidence="2" id="KW-1185">Reference proteome</keyword>
<accession>W7HVN4</accession>
<dbReference type="AlphaFoldDB" id="W7HVN4"/>
<organism evidence="1 2">
    <name type="scientific">Drechslerella stenobrocha 248</name>
    <dbReference type="NCBI Taxonomy" id="1043628"/>
    <lineage>
        <taxon>Eukaryota</taxon>
        <taxon>Fungi</taxon>
        <taxon>Dikarya</taxon>
        <taxon>Ascomycota</taxon>
        <taxon>Pezizomycotina</taxon>
        <taxon>Orbiliomycetes</taxon>
        <taxon>Orbiliales</taxon>
        <taxon>Orbiliaceae</taxon>
        <taxon>Drechslerella</taxon>
    </lineage>
</organism>
<evidence type="ECO:0000313" key="2">
    <source>
        <dbReference type="Proteomes" id="UP000024837"/>
    </source>
</evidence>
<dbReference type="Pfam" id="PF07366">
    <property type="entry name" value="SnoaL"/>
    <property type="match status" value="1"/>
</dbReference>
<dbReference type="HOGENOM" id="CLU_100997_5_3_1"/>
<sequence>MSTASLSSAPEALQNGCVCLPQLYENYIQAINQRDWGVFETMVQPNVSWNEETYTADEYISLITRTTIPAPDLQFHIDWLVADEPGQRVAARLLIRGTPREEFLGIPPNGKLKPVEVVEHAFYRFEGGKVAEVQTLIDMEGLREQMR</sequence>